<evidence type="ECO:0000313" key="3">
    <source>
        <dbReference type="Proteomes" id="UP001341840"/>
    </source>
</evidence>
<evidence type="ECO:0000313" key="2">
    <source>
        <dbReference type="EMBL" id="MED6199113.1"/>
    </source>
</evidence>
<gene>
    <name evidence="2" type="ORF">PIB30_072890</name>
</gene>
<proteinExistence type="predicted"/>
<feature type="transmembrane region" description="Helical" evidence="1">
    <location>
        <begin position="39"/>
        <end position="59"/>
    </location>
</feature>
<dbReference type="Proteomes" id="UP001341840">
    <property type="component" value="Unassembled WGS sequence"/>
</dbReference>
<keyword evidence="3" id="KW-1185">Reference proteome</keyword>
<reference evidence="2 3" key="1">
    <citation type="journal article" date="2023" name="Plants (Basel)">
        <title>Bridging the Gap: Combining Genomics and Transcriptomics Approaches to Understand Stylosanthes scabra, an Orphan Legume from the Brazilian Caatinga.</title>
        <authorList>
            <person name="Ferreira-Neto J.R.C."/>
            <person name="da Silva M.D."/>
            <person name="Binneck E."/>
            <person name="de Melo N.F."/>
            <person name="da Silva R.H."/>
            <person name="de Melo A.L.T.M."/>
            <person name="Pandolfi V."/>
            <person name="Bustamante F.O."/>
            <person name="Brasileiro-Vidal A.C."/>
            <person name="Benko-Iseppon A.M."/>
        </authorList>
    </citation>
    <scope>NUCLEOTIDE SEQUENCE [LARGE SCALE GENOMIC DNA]</scope>
    <source>
        <tissue evidence="2">Leaves</tissue>
    </source>
</reference>
<keyword evidence="1" id="KW-0812">Transmembrane</keyword>
<keyword evidence="1" id="KW-1133">Transmembrane helix</keyword>
<dbReference type="EMBL" id="JASCZI010212321">
    <property type="protein sequence ID" value="MED6199113.1"/>
    <property type="molecule type" value="Genomic_DNA"/>
</dbReference>
<sequence length="60" mass="6565">MPAGADDATLRQGLSWGSVVLAWTYRSLYNVATRDKTNIAGFIPLVLSWISTYFSAGLLQ</sequence>
<protein>
    <recommendedName>
        <fullName evidence="4">Tryptophan-rich sensory protein</fullName>
    </recommendedName>
</protein>
<evidence type="ECO:0008006" key="4">
    <source>
        <dbReference type="Google" id="ProtNLM"/>
    </source>
</evidence>
<accession>A0ABU6XRB7</accession>
<feature type="non-terminal residue" evidence="2">
    <location>
        <position position="60"/>
    </location>
</feature>
<name>A0ABU6XRB7_9FABA</name>
<comment type="caution">
    <text evidence="2">The sequence shown here is derived from an EMBL/GenBank/DDBJ whole genome shotgun (WGS) entry which is preliminary data.</text>
</comment>
<evidence type="ECO:0000256" key="1">
    <source>
        <dbReference type="SAM" id="Phobius"/>
    </source>
</evidence>
<organism evidence="2 3">
    <name type="scientific">Stylosanthes scabra</name>
    <dbReference type="NCBI Taxonomy" id="79078"/>
    <lineage>
        <taxon>Eukaryota</taxon>
        <taxon>Viridiplantae</taxon>
        <taxon>Streptophyta</taxon>
        <taxon>Embryophyta</taxon>
        <taxon>Tracheophyta</taxon>
        <taxon>Spermatophyta</taxon>
        <taxon>Magnoliopsida</taxon>
        <taxon>eudicotyledons</taxon>
        <taxon>Gunneridae</taxon>
        <taxon>Pentapetalae</taxon>
        <taxon>rosids</taxon>
        <taxon>fabids</taxon>
        <taxon>Fabales</taxon>
        <taxon>Fabaceae</taxon>
        <taxon>Papilionoideae</taxon>
        <taxon>50 kb inversion clade</taxon>
        <taxon>dalbergioids sensu lato</taxon>
        <taxon>Dalbergieae</taxon>
        <taxon>Pterocarpus clade</taxon>
        <taxon>Stylosanthes</taxon>
    </lineage>
</organism>
<keyword evidence="1" id="KW-0472">Membrane</keyword>